<evidence type="ECO:0000256" key="4">
    <source>
        <dbReference type="ARBA" id="ARBA00006335"/>
    </source>
</evidence>
<evidence type="ECO:0000313" key="17">
    <source>
        <dbReference type="Proteomes" id="UP000279236"/>
    </source>
</evidence>
<reference evidence="16 17" key="1">
    <citation type="submission" date="2018-11" db="EMBL/GenBank/DDBJ databases">
        <title>Genome sequence of Apiotrichum porosum DSM 27194.</title>
        <authorList>
            <person name="Aliyu H."/>
            <person name="Gorte O."/>
            <person name="Ochsenreither K."/>
        </authorList>
    </citation>
    <scope>NUCLEOTIDE SEQUENCE [LARGE SCALE GENOMIC DNA]</scope>
    <source>
        <strain evidence="16 17">DSM 27194</strain>
    </source>
</reference>
<evidence type="ECO:0000256" key="7">
    <source>
        <dbReference type="ARBA" id="ARBA00022801"/>
    </source>
</evidence>
<evidence type="ECO:0000256" key="8">
    <source>
        <dbReference type="ARBA" id="ARBA00022842"/>
    </source>
</evidence>
<dbReference type="PANTHER" id="PTHR16320">
    <property type="entry name" value="SPHINGOMYELINASE FAMILY MEMBER"/>
    <property type="match status" value="1"/>
</dbReference>
<evidence type="ECO:0000256" key="1">
    <source>
        <dbReference type="ARBA" id="ARBA00004141"/>
    </source>
</evidence>
<dbReference type="GO" id="GO:0006665">
    <property type="term" value="P:sphingolipid metabolic process"/>
    <property type="evidence" value="ECO:0007669"/>
    <property type="project" value="UniProtKB-KW"/>
</dbReference>
<evidence type="ECO:0000256" key="13">
    <source>
        <dbReference type="SAM" id="MobiDB-lite"/>
    </source>
</evidence>
<keyword evidence="12 14" id="KW-0472">Membrane</keyword>
<comment type="subcellular location">
    <subcellularLocation>
        <location evidence="1">Membrane</location>
        <topology evidence="1">Multi-pass membrane protein</topology>
    </subcellularLocation>
</comment>
<comment type="pathway">
    <text evidence="3">Sphingolipid metabolism.</text>
</comment>
<dbReference type="AlphaFoldDB" id="A0A427XZX4"/>
<comment type="similarity">
    <text evidence="4">Belongs to the neutral sphingomyelinase family.</text>
</comment>
<feature type="transmembrane region" description="Helical" evidence="14">
    <location>
        <begin position="384"/>
        <end position="401"/>
    </location>
</feature>
<evidence type="ECO:0000259" key="15">
    <source>
        <dbReference type="Pfam" id="PF03372"/>
    </source>
</evidence>
<dbReference type="Proteomes" id="UP000279236">
    <property type="component" value="Unassembled WGS sequence"/>
</dbReference>
<evidence type="ECO:0000256" key="6">
    <source>
        <dbReference type="ARBA" id="ARBA00022723"/>
    </source>
</evidence>
<dbReference type="InterPro" id="IPR038772">
    <property type="entry name" value="Sph/SMPD2-like"/>
</dbReference>
<keyword evidence="7" id="KW-0378">Hydrolase</keyword>
<keyword evidence="11" id="KW-0443">Lipid metabolism</keyword>
<keyword evidence="17" id="KW-1185">Reference proteome</keyword>
<evidence type="ECO:0000313" key="16">
    <source>
        <dbReference type="EMBL" id="RSH84389.1"/>
    </source>
</evidence>
<evidence type="ECO:0000256" key="14">
    <source>
        <dbReference type="SAM" id="Phobius"/>
    </source>
</evidence>
<dbReference type="Gene3D" id="3.60.10.10">
    <property type="entry name" value="Endonuclease/exonuclease/phosphatase"/>
    <property type="match status" value="1"/>
</dbReference>
<keyword evidence="8" id="KW-0460">Magnesium</keyword>
<sequence length="458" mass="49757">MSTELKILSFNVWGLAFVTKDRPARLAAIAAYLAQADYDIVCLQEIWIHKEFESMRQDVQGNYQYSRFFHTGALGSGLAVFSRLPIVETKALPYSLSGLPSEVIAGDFFVNKAAAKAVVLHPELGEIEIWDTHMHAAGEDGPQTRQAHRMAQAWQLATEVRRGAACGRYVFCMGDFNSQPFSVPIALMRTYGGLRDSYLETHLQANDAPPMNISASNAIASLGMTCDSSINTYSAGKNIPPIIQAQGGKRLDYIFFREGRGSTHRVRCTSSDVVLTGLVPGQSFSYSDHFGLTSTFKFEPASGGSTASTGGAGETSAASAPSSQARLLPLDDESASGPPSPTSAYELHRVPSSDSTASAIRHSLASIRDYYHLAGKRTLRFEQYMVLCIVGMVALAVGSAWQPKSWIQPIFTLVAFALGAAGATFLYTGWLWGRWEKGILDETMADMELQLRALQHGS</sequence>
<dbReference type="STRING" id="105984.A0A427XZX4"/>
<evidence type="ECO:0000256" key="5">
    <source>
        <dbReference type="ARBA" id="ARBA00022692"/>
    </source>
</evidence>
<evidence type="ECO:0000256" key="9">
    <source>
        <dbReference type="ARBA" id="ARBA00022919"/>
    </source>
</evidence>
<dbReference type="OrthoDB" id="387657at2759"/>
<evidence type="ECO:0000256" key="11">
    <source>
        <dbReference type="ARBA" id="ARBA00023098"/>
    </source>
</evidence>
<dbReference type="InterPro" id="IPR036691">
    <property type="entry name" value="Endo/exonu/phosph_ase_sf"/>
</dbReference>
<evidence type="ECO:0000256" key="12">
    <source>
        <dbReference type="ARBA" id="ARBA00023136"/>
    </source>
</evidence>
<proteinExistence type="inferred from homology"/>
<keyword evidence="9" id="KW-0746">Sphingolipid metabolism</keyword>
<dbReference type="InterPro" id="IPR005135">
    <property type="entry name" value="Endo/exonuclease/phosphatase"/>
</dbReference>
<gene>
    <name evidence="16" type="primary">ISC1</name>
    <name evidence="16" type="ORF">EHS24_005909</name>
</gene>
<feature type="region of interest" description="Disordered" evidence="13">
    <location>
        <begin position="303"/>
        <end position="349"/>
    </location>
</feature>
<comment type="caution">
    <text evidence="16">The sequence shown here is derived from an EMBL/GenBank/DDBJ whole genome shotgun (WGS) entry which is preliminary data.</text>
</comment>
<keyword evidence="5 14" id="KW-0812">Transmembrane</keyword>
<dbReference type="GO" id="GO:0004767">
    <property type="term" value="F:sphingomyelin phosphodiesterase activity"/>
    <property type="evidence" value="ECO:0007669"/>
    <property type="project" value="InterPro"/>
</dbReference>
<dbReference type="PANTHER" id="PTHR16320:SF24">
    <property type="entry name" value="PHOSPHODIESTERASE, PUTATIVE-RELATED"/>
    <property type="match status" value="1"/>
</dbReference>
<feature type="domain" description="Endonuclease/exonuclease/phosphatase" evidence="15">
    <location>
        <begin position="8"/>
        <end position="289"/>
    </location>
</feature>
<dbReference type="EMBL" id="RSCE01000003">
    <property type="protein sequence ID" value="RSH84389.1"/>
    <property type="molecule type" value="Genomic_DNA"/>
</dbReference>
<dbReference type="SUPFAM" id="SSF56219">
    <property type="entry name" value="DNase I-like"/>
    <property type="match status" value="1"/>
</dbReference>
<feature type="compositionally biased region" description="Low complexity" evidence="13">
    <location>
        <begin position="303"/>
        <end position="323"/>
    </location>
</feature>
<evidence type="ECO:0000256" key="10">
    <source>
        <dbReference type="ARBA" id="ARBA00022989"/>
    </source>
</evidence>
<keyword evidence="10 14" id="KW-1133">Transmembrane helix</keyword>
<dbReference type="RefSeq" id="XP_028477837.1">
    <property type="nucleotide sequence ID" value="XM_028621385.1"/>
</dbReference>
<dbReference type="GeneID" id="39590452"/>
<name>A0A427XZX4_9TREE</name>
<dbReference type="Pfam" id="PF03372">
    <property type="entry name" value="Exo_endo_phos"/>
    <property type="match status" value="1"/>
</dbReference>
<evidence type="ECO:0000256" key="2">
    <source>
        <dbReference type="ARBA" id="ARBA00004760"/>
    </source>
</evidence>
<accession>A0A427XZX4</accession>
<dbReference type="GO" id="GO:0046872">
    <property type="term" value="F:metal ion binding"/>
    <property type="evidence" value="ECO:0007669"/>
    <property type="project" value="UniProtKB-KW"/>
</dbReference>
<protein>
    <submittedName>
        <fullName evidence="16">Phospholipase C type enzyme</fullName>
    </submittedName>
</protein>
<keyword evidence="6" id="KW-0479">Metal-binding</keyword>
<evidence type="ECO:0000256" key="3">
    <source>
        <dbReference type="ARBA" id="ARBA00004991"/>
    </source>
</evidence>
<organism evidence="16 17">
    <name type="scientific">Apiotrichum porosum</name>
    <dbReference type="NCBI Taxonomy" id="105984"/>
    <lineage>
        <taxon>Eukaryota</taxon>
        <taxon>Fungi</taxon>
        <taxon>Dikarya</taxon>
        <taxon>Basidiomycota</taxon>
        <taxon>Agaricomycotina</taxon>
        <taxon>Tremellomycetes</taxon>
        <taxon>Trichosporonales</taxon>
        <taxon>Trichosporonaceae</taxon>
        <taxon>Apiotrichum</taxon>
    </lineage>
</organism>
<comment type="pathway">
    <text evidence="2">Lipid metabolism; sphingolipid metabolism.</text>
</comment>
<feature type="transmembrane region" description="Helical" evidence="14">
    <location>
        <begin position="407"/>
        <end position="427"/>
    </location>
</feature>
<dbReference type="GO" id="GO:0016020">
    <property type="term" value="C:membrane"/>
    <property type="evidence" value="ECO:0007669"/>
    <property type="project" value="UniProtKB-SubCell"/>
</dbReference>